<dbReference type="InterPro" id="IPR041577">
    <property type="entry name" value="RT_RNaseH_2"/>
</dbReference>
<protein>
    <recommendedName>
        <fullName evidence="1">RNA-directed DNA polymerase</fullName>
        <ecNumber evidence="1">2.7.7.49</ecNumber>
    </recommendedName>
</protein>
<evidence type="ECO:0000256" key="5">
    <source>
        <dbReference type="ARBA" id="ARBA00022918"/>
    </source>
</evidence>
<feature type="domain" description="Reverse transcriptase" evidence="7">
    <location>
        <begin position="318"/>
        <end position="495"/>
    </location>
</feature>
<dbReference type="GO" id="GO:0003964">
    <property type="term" value="F:RNA-directed DNA polymerase activity"/>
    <property type="evidence" value="ECO:0007669"/>
    <property type="project" value="UniProtKB-KW"/>
</dbReference>
<dbReference type="AlphaFoldDB" id="A0A4Y2C6M4"/>
<dbReference type="GO" id="GO:0004519">
    <property type="term" value="F:endonuclease activity"/>
    <property type="evidence" value="ECO:0007669"/>
    <property type="project" value="UniProtKB-KW"/>
</dbReference>
<dbReference type="FunFam" id="3.30.70.270:FF:000020">
    <property type="entry name" value="Transposon Tf2-6 polyprotein-like Protein"/>
    <property type="match status" value="1"/>
</dbReference>
<evidence type="ECO:0000259" key="7">
    <source>
        <dbReference type="PROSITE" id="PS50878"/>
    </source>
</evidence>
<reference evidence="8 9" key="1">
    <citation type="journal article" date="2019" name="Sci. Rep.">
        <title>Orb-weaving spider Araneus ventricosus genome elucidates the spidroin gene catalogue.</title>
        <authorList>
            <person name="Kono N."/>
            <person name="Nakamura H."/>
            <person name="Ohtoshi R."/>
            <person name="Moran D.A.P."/>
            <person name="Shinohara A."/>
            <person name="Yoshida Y."/>
            <person name="Fujiwara M."/>
            <person name="Mori M."/>
            <person name="Tomita M."/>
            <person name="Arakawa K."/>
        </authorList>
    </citation>
    <scope>NUCLEOTIDE SEQUENCE [LARGE SCALE GENOMIC DNA]</scope>
</reference>
<dbReference type="EC" id="2.7.7.49" evidence="1"/>
<dbReference type="Pfam" id="PF17919">
    <property type="entry name" value="RT_RNaseH_2"/>
    <property type="match status" value="1"/>
</dbReference>
<name>A0A4Y2C6M4_ARAVE</name>
<keyword evidence="4" id="KW-0378">Hydrolase</keyword>
<evidence type="ECO:0000256" key="6">
    <source>
        <dbReference type="ARBA" id="ARBA00023268"/>
    </source>
</evidence>
<dbReference type="Pfam" id="PF00078">
    <property type="entry name" value="RVT_1"/>
    <property type="match status" value="1"/>
</dbReference>
<dbReference type="PANTHER" id="PTHR37984">
    <property type="entry name" value="PROTEIN CBG26694"/>
    <property type="match status" value="1"/>
</dbReference>
<keyword evidence="5" id="KW-0695">RNA-directed DNA polymerase</keyword>
<gene>
    <name evidence="8" type="primary">TY3B-I_1169</name>
    <name evidence="8" type="ORF">AVEN_176364_1</name>
</gene>
<evidence type="ECO:0000256" key="3">
    <source>
        <dbReference type="ARBA" id="ARBA00022722"/>
    </source>
</evidence>
<evidence type="ECO:0000313" key="8">
    <source>
        <dbReference type="EMBL" id="GBM00111.1"/>
    </source>
</evidence>
<comment type="caution">
    <text evidence="8">The sequence shown here is derived from an EMBL/GenBank/DDBJ whole genome shotgun (WGS) entry which is preliminary data.</text>
</comment>
<proteinExistence type="predicted"/>
<evidence type="ECO:0000256" key="2">
    <source>
        <dbReference type="ARBA" id="ARBA00022695"/>
    </source>
</evidence>
<dbReference type="Pfam" id="PF23055">
    <property type="entry name" value="DUF7041"/>
    <property type="match status" value="1"/>
</dbReference>
<dbReference type="InterPro" id="IPR050951">
    <property type="entry name" value="Retrovirus_Pol_polyprotein"/>
</dbReference>
<dbReference type="CDD" id="cd01647">
    <property type="entry name" value="RT_LTR"/>
    <property type="match status" value="1"/>
</dbReference>
<dbReference type="OrthoDB" id="9950135at2759"/>
<dbReference type="CDD" id="cd09274">
    <property type="entry name" value="RNase_HI_RT_Ty3"/>
    <property type="match status" value="1"/>
</dbReference>
<dbReference type="FunFam" id="3.10.20.370:FF:000001">
    <property type="entry name" value="Retrovirus-related Pol polyprotein from transposon 17.6-like protein"/>
    <property type="match status" value="1"/>
</dbReference>
<dbReference type="InterPro" id="IPR000477">
    <property type="entry name" value="RT_dom"/>
</dbReference>
<dbReference type="PANTHER" id="PTHR37984:SF5">
    <property type="entry name" value="PROTEIN NYNRIN-LIKE"/>
    <property type="match status" value="1"/>
</dbReference>
<dbReference type="EMBL" id="BGPR01000154">
    <property type="protein sequence ID" value="GBM00111.1"/>
    <property type="molecule type" value="Genomic_DNA"/>
</dbReference>
<dbReference type="Gene3D" id="3.30.70.270">
    <property type="match status" value="2"/>
</dbReference>
<dbReference type="SUPFAM" id="SSF56672">
    <property type="entry name" value="DNA/RNA polymerases"/>
    <property type="match status" value="1"/>
</dbReference>
<dbReference type="InterPro" id="IPR043128">
    <property type="entry name" value="Rev_trsase/Diguanyl_cyclase"/>
</dbReference>
<dbReference type="Gene3D" id="3.10.10.10">
    <property type="entry name" value="HIV Type 1 Reverse Transcriptase, subunit A, domain 1"/>
    <property type="match status" value="1"/>
</dbReference>
<keyword evidence="4" id="KW-0255">Endonuclease</keyword>
<dbReference type="Proteomes" id="UP000499080">
    <property type="component" value="Unassembled WGS sequence"/>
</dbReference>
<accession>A0A4Y2C6M4</accession>
<keyword evidence="2" id="KW-0548">Nucleotidyltransferase</keyword>
<keyword evidence="6" id="KW-0511">Multifunctional enzyme</keyword>
<evidence type="ECO:0000256" key="1">
    <source>
        <dbReference type="ARBA" id="ARBA00012493"/>
    </source>
</evidence>
<evidence type="ECO:0000256" key="4">
    <source>
        <dbReference type="ARBA" id="ARBA00022759"/>
    </source>
</evidence>
<evidence type="ECO:0000313" key="9">
    <source>
        <dbReference type="Proteomes" id="UP000499080"/>
    </source>
</evidence>
<dbReference type="PROSITE" id="PS50878">
    <property type="entry name" value="RT_POL"/>
    <property type="match status" value="1"/>
</dbReference>
<dbReference type="InterPro" id="IPR055469">
    <property type="entry name" value="DUF7041"/>
</dbReference>
<organism evidence="8 9">
    <name type="scientific">Araneus ventricosus</name>
    <name type="common">Orbweaver spider</name>
    <name type="synonym">Epeira ventricosa</name>
    <dbReference type="NCBI Taxonomy" id="182803"/>
    <lineage>
        <taxon>Eukaryota</taxon>
        <taxon>Metazoa</taxon>
        <taxon>Ecdysozoa</taxon>
        <taxon>Arthropoda</taxon>
        <taxon>Chelicerata</taxon>
        <taxon>Arachnida</taxon>
        <taxon>Araneae</taxon>
        <taxon>Araneomorphae</taxon>
        <taxon>Entelegynae</taxon>
        <taxon>Araneoidea</taxon>
        <taxon>Araneidae</taxon>
        <taxon>Araneus</taxon>
    </lineage>
</organism>
<keyword evidence="9" id="KW-1185">Reference proteome</keyword>
<sequence length="757" mass="87883">MSIEGGRADGTELHKVSVKIPPFWIDKPEIWFYQVEAQFKISGITAEETKFNYLISQLDPKFVENVWDIIRSDSQTKYMDSKTRLLNLFKESENARIQRLITGIDLGDLKPSQLLQKLRLVATSDVSENLIKTLWLGKLLDSIKNILIVSKEDTDSLAIMADKICDMSPKTEIYSTSYEHNSSNELLDRVKNLEQQISALCIRTGARPRTRNNNYFHNQSRSRSNRRHDFNPKGKLCYFHFRFGTKCFPEKCQPPCSWNQKSQENRENSSLQPNLFPKEIKHDVKHFIETNGQPIHAKARQLDPKRLAIAKEQFTFMLNNEIIRPSNSQWSSPLHLATKKDGSYRPCGDYRQFNAQTIPDRYPIPRLEDFHQILKETKIFCKIDLFKAYFQIPIAEEHKCKTAIITPFGLYEFSVMSFGLKNAPATFQRFIHEVLRGLDFVFPYLDDILIASKSNQEHEIHLNLVLERLNTFGLRINISKSVFAVEEIEFLGYLITPQGSRPLPDKVQAIMNYRRPENIQDLRTFLGILNFYRRYLKDAAKNQALLNEYLKGSKKKDKRKIQWTDEAEKQFEKCKNDLANATLLSFPNSELPLSLFTDASDTAIGTALQQYENSTWQSIAFYSKKLHDTQQNYSTYGRELLGIYLSVKHFKHYLEGRTFIIYTDHKPLIFAFHQRLDKAAPRQARQLNYISQFSTDIKYIKGENNIVADTLSRVTEVSSIDYDQIADAQTQDEELKSLQTITSLNLKEYPLPSGKYL</sequence>
<keyword evidence="2" id="KW-0808">Transferase</keyword>
<dbReference type="InterPro" id="IPR043502">
    <property type="entry name" value="DNA/RNA_pol_sf"/>
</dbReference>
<keyword evidence="3" id="KW-0540">Nuclease</keyword>